<proteinExistence type="predicted"/>
<reference evidence="3" key="1">
    <citation type="journal article" date="2017" name="Nat. Microbiol.">
        <title>Global analysis of biosynthetic gene clusters reveals vast potential of secondary metabolite production in Penicillium species.</title>
        <authorList>
            <person name="Nielsen J.C."/>
            <person name="Grijseels S."/>
            <person name="Prigent S."/>
            <person name="Ji B."/>
            <person name="Dainat J."/>
            <person name="Nielsen K.F."/>
            <person name="Frisvad J.C."/>
            <person name="Workman M."/>
            <person name="Nielsen J."/>
        </authorList>
    </citation>
    <scope>NUCLEOTIDE SEQUENCE [LARGE SCALE GENOMIC DNA]</scope>
    <source>
        <strain evidence="3">IBT 24891</strain>
    </source>
</reference>
<gene>
    <name evidence="2" type="ORF">PENSTE_c027G04097</name>
</gene>
<dbReference type="InterPro" id="IPR051604">
    <property type="entry name" value="Ergot_Alk_Oxidoreductase"/>
</dbReference>
<dbReference type="InterPro" id="IPR008030">
    <property type="entry name" value="NmrA-like"/>
</dbReference>
<protein>
    <recommendedName>
        <fullName evidence="1">NmrA-like domain-containing protein</fullName>
    </recommendedName>
</protein>
<organism evidence="2 3">
    <name type="scientific">Penicillium steckii</name>
    <dbReference type="NCBI Taxonomy" id="303698"/>
    <lineage>
        <taxon>Eukaryota</taxon>
        <taxon>Fungi</taxon>
        <taxon>Dikarya</taxon>
        <taxon>Ascomycota</taxon>
        <taxon>Pezizomycotina</taxon>
        <taxon>Eurotiomycetes</taxon>
        <taxon>Eurotiomycetidae</taxon>
        <taxon>Eurotiales</taxon>
        <taxon>Aspergillaceae</taxon>
        <taxon>Penicillium</taxon>
    </lineage>
</organism>
<sequence length="299" mass="32461">MPTFDNVIVFGATGAVGSAAALRAHKDGAKVSLAVRDPSKPIPNLNGIAAEKVQADLTQPDSVKAAVHHTGAKAAFIYAVFGAPEHMKPSIQALKDSGIEFVVFLSSFTIMKDIRSVSPADIIPHHHAQVEIVLEEVFGNESFVAVRPSYFASNIFQEKDGIDQGEVKLPNPDAVFDFISPNDIGAVAGALLTSGQRVRIVDLLGPEKLTLKDAFNLVGEIIGKQIVVTKISEEEAAEKMKAKGLPPVLANWLIRNVVDHPTHFYDHPNAATAVENIQKYSHHVPQRFQQWLELNTDKI</sequence>
<accession>A0A1V6SNY3</accession>
<dbReference type="Proteomes" id="UP000191285">
    <property type="component" value="Unassembled WGS sequence"/>
</dbReference>
<evidence type="ECO:0000313" key="2">
    <source>
        <dbReference type="EMBL" id="OQE15696.1"/>
    </source>
</evidence>
<dbReference type="EMBL" id="MLKD01000027">
    <property type="protein sequence ID" value="OQE15696.1"/>
    <property type="molecule type" value="Genomic_DNA"/>
</dbReference>
<keyword evidence="3" id="KW-1185">Reference proteome</keyword>
<dbReference type="Gene3D" id="3.40.50.720">
    <property type="entry name" value="NAD(P)-binding Rossmann-like Domain"/>
    <property type="match status" value="1"/>
</dbReference>
<dbReference type="AlphaFoldDB" id="A0A1V6SNY3"/>
<dbReference type="STRING" id="303698.A0A1V6SNY3"/>
<evidence type="ECO:0000313" key="3">
    <source>
        <dbReference type="Proteomes" id="UP000191285"/>
    </source>
</evidence>
<evidence type="ECO:0000259" key="1">
    <source>
        <dbReference type="Pfam" id="PF05368"/>
    </source>
</evidence>
<name>A0A1V6SNY3_9EURO</name>
<dbReference type="SUPFAM" id="SSF51735">
    <property type="entry name" value="NAD(P)-binding Rossmann-fold domains"/>
    <property type="match status" value="1"/>
</dbReference>
<dbReference type="OrthoDB" id="419598at2759"/>
<dbReference type="InterPro" id="IPR036291">
    <property type="entry name" value="NAD(P)-bd_dom_sf"/>
</dbReference>
<comment type="caution">
    <text evidence="2">The sequence shown here is derived from an EMBL/GenBank/DDBJ whole genome shotgun (WGS) entry which is preliminary data.</text>
</comment>
<dbReference type="PANTHER" id="PTHR43162">
    <property type="match status" value="1"/>
</dbReference>
<dbReference type="PANTHER" id="PTHR43162:SF1">
    <property type="entry name" value="PRESTALK A DIFFERENTIATION PROTEIN A"/>
    <property type="match status" value="1"/>
</dbReference>
<dbReference type="Pfam" id="PF05368">
    <property type="entry name" value="NmrA"/>
    <property type="match status" value="1"/>
</dbReference>
<feature type="domain" description="NmrA-like" evidence="1">
    <location>
        <begin position="6"/>
        <end position="240"/>
    </location>
</feature>
<dbReference type="Gene3D" id="3.90.25.10">
    <property type="entry name" value="UDP-galactose 4-epimerase, domain 1"/>
    <property type="match status" value="1"/>
</dbReference>